<evidence type="ECO:0000256" key="3">
    <source>
        <dbReference type="ARBA" id="ARBA00022692"/>
    </source>
</evidence>
<feature type="transmembrane region" description="Helical" evidence="6">
    <location>
        <begin position="161"/>
        <end position="183"/>
    </location>
</feature>
<evidence type="ECO:0000256" key="4">
    <source>
        <dbReference type="ARBA" id="ARBA00022989"/>
    </source>
</evidence>
<dbReference type="OrthoDB" id="9794512at2"/>
<dbReference type="RefSeq" id="WP_068377863.1">
    <property type="nucleotide sequence ID" value="NZ_LSNE01000006.1"/>
</dbReference>
<dbReference type="PANTHER" id="PTHR30294">
    <property type="entry name" value="MEMBRANE COMPONENT OF ABC TRANSPORTER YHHJ-RELATED"/>
    <property type="match status" value="1"/>
</dbReference>
<dbReference type="EMBL" id="LSNE01000006">
    <property type="protein sequence ID" value="KXI28698.1"/>
    <property type="molecule type" value="Genomic_DNA"/>
</dbReference>
<comment type="caution">
    <text evidence="7">The sequence shown here is derived from an EMBL/GenBank/DDBJ whole genome shotgun (WGS) entry which is preliminary data.</text>
</comment>
<feature type="transmembrane region" description="Helical" evidence="6">
    <location>
        <begin position="220"/>
        <end position="238"/>
    </location>
</feature>
<feature type="transmembrane region" description="Helical" evidence="6">
    <location>
        <begin position="50"/>
        <end position="69"/>
    </location>
</feature>
<sequence>MSNVMILLKREFASFFATPVAYVFIGIFLILSAVFAFFIGSLYERGQADLLPFFNFHPWLYLFLVPAMAMRTWSEERKSGSIELLMTLPISTWQAMLAKHLAAWLVLGLALVLTFPLWITVNYLGNPDNGIILAAYLGSWFMAGAFLAIGICMSAMTKNQVIAFILSVVVCFLFVVSGSNIVLDAFKNWAPSLVIDTIASFSFLTHFEAMAKGVIALNDLGYFLLVTLSWLFAGLLIIEQKKAD</sequence>
<dbReference type="InterPro" id="IPR051449">
    <property type="entry name" value="ABC-2_transporter_component"/>
</dbReference>
<reference evidence="8" key="1">
    <citation type="submission" date="2016-02" db="EMBL/GenBank/DDBJ databases">
        <authorList>
            <person name="Schultz-Johansen M."/>
            <person name="Glaring M.A."/>
            <person name="Bech P.K."/>
            <person name="Stougaard P."/>
        </authorList>
    </citation>
    <scope>NUCLEOTIDE SEQUENCE [LARGE SCALE GENOMIC DNA]</scope>
    <source>
        <strain evidence="8">S66</strain>
    </source>
</reference>
<evidence type="ECO:0000256" key="2">
    <source>
        <dbReference type="ARBA" id="ARBA00022475"/>
    </source>
</evidence>
<keyword evidence="4 6" id="KW-1133">Transmembrane helix</keyword>
<comment type="subcellular location">
    <subcellularLocation>
        <location evidence="1">Cell membrane</location>
        <topology evidence="1">Multi-pass membrane protein</topology>
    </subcellularLocation>
</comment>
<proteinExistence type="predicted"/>
<dbReference type="GO" id="GO:0005886">
    <property type="term" value="C:plasma membrane"/>
    <property type="evidence" value="ECO:0007669"/>
    <property type="project" value="UniProtKB-SubCell"/>
</dbReference>
<keyword evidence="3 6" id="KW-0812">Transmembrane</keyword>
<evidence type="ECO:0000313" key="7">
    <source>
        <dbReference type="EMBL" id="KXI28698.1"/>
    </source>
</evidence>
<accession>A0A136A0B7</accession>
<dbReference type="Proteomes" id="UP000070299">
    <property type="component" value="Unassembled WGS sequence"/>
</dbReference>
<feature type="transmembrane region" description="Helical" evidence="6">
    <location>
        <begin position="101"/>
        <end position="119"/>
    </location>
</feature>
<evidence type="ECO:0000256" key="6">
    <source>
        <dbReference type="SAM" id="Phobius"/>
    </source>
</evidence>
<feature type="transmembrane region" description="Helical" evidence="6">
    <location>
        <begin position="131"/>
        <end position="149"/>
    </location>
</feature>
<name>A0A136A0B7_9ALTE</name>
<dbReference type="AlphaFoldDB" id="A0A136A0B7"/>
<organism evidence="7 8">
    <name type="scientific">Paraglaciecola hydrolytica</name>
    <dbReference type="NCBI Taxonomy" id="1799789"/>
    <lineage>
        <taxon>Bacteria</taxon>
        <taxon>Pseudomonadati</taxon>
        <taxon>Pseudomonadota</taxon>
        <taxon>Gammaproteobacteria</taxon>
        <taxon>Alteromonadales</taxon>
        <taxon>Alteromonadaceae</taxon>
        <taxon>Paraglaciecola</taxon>
    </lineage>
</organism>
<dbReference type="STRING" id="1799789.AX660_16635"/>
<feature type="transmembrane region" description="Helical" evidence="6">
    <location>
        <begin position="12"/>
        <end position="38"/>
    </location>
</feature>
<keyword evidence="2" id="KW-1003">Cell membrane</keyword>
<evidence type="ECO:0000256" key="1">
    <source>
        <dbReference type="ARBA" id="ARBA00004651"/>
    </source>
</evidence>
<keyword evidence="5 6" id="KW-0472">Membrane</keyword>
<evidence type="ECO:0000313" key="8">
    <source>
        <dbReference type="Proteomes" id="UP000070299"/>
    </source>
</evidence>
<gene>
    <name evidence="7" type="ORF">AX660_16635</name>
</gene>
<protein>
    <submittedName>
        <fullName evidence="7">ABC transporter permease</fullName>
    </submittedName>
</protein>
<dbReference type="PANTHER" id="PTHR30294:SF29">
    <property type="entry name" value="MULTIDRUG ABC TRANSPORTER PERMEASE YBHS-RELATED"/>
    <property type="match status" value="1"/>
</dbReference>
<dbReference type="GO" id="GO:0140359">
    <property type="term" value="F:ABC-type transporter activity"/>
    <property type="evidence" value="ECO:0007669"/>
    <property type="project" value="InterPro"/>
</dbReference>
<evidence type="ECO:0000256" key="5">
    <source>
        <dbReference type="ARBA" id="ARBA00023136"/>
    </source>
</evidence>
<keyword evidence="8" id="KW-1185">Reference proteome</keyword>
<dbReference type="Pfam" id="PF12679">
    <property type="entry name" value="ABC2_membrane_2"/>
    <property type="match status" value="1"/>
</dbReference>